<accession>A0A3S8UE57</accession>
<name>A0A3S8UE57_9PSED</name>
<dbReference type="EMBL" id="CP034338">
    <property type="protein sequence ID" value="AZL66609.1"/>
    <property type="molecule type" value="Genomic_DNA"/>
</dbReference>
<dbReference type="KEGG" id="pory:EJA05_02110"/>
<evidence type="ECO:0000313" key="3">
    <source>
        <dbReference type="Proteomes" id="UP000268230"/>
    </source>
</evidence>
<protein>
    <submittedName>
        <fullName evidence="2">Uncharacterized protein</fullName>
    </submittedName>
</protein>
<reference evidence="2 3" key="1">
    <citation type="submission" date="2018-12" db="EMBL/GenBank/DDBJ databases">
        <authorList>
            <person name="Li S."/>
            <person name="Yang R."/>
            <person name="Chen G."/>
            <person name="Zou L."/>
            <person name="Zhang C."/>
            <person name="Chen Y."/>
            <person name="Liu Z."/>
            <person name="Li Y."/>
            <person name="Yan Y."/>
            <person name="Huang M."/>
            <person name="Chen T."/>
        </authorList>
    </citation>
    <scope>NUCLEOTIDE SEQUENCE [LARGE SCALE GENOMIC DNA]</scope>
    <source>
        <strain evidence="2 3">1257</strain>
    </source>
</reference>
<evidence type="ECO:0000313" key="2">
    <source>
        <dbReference type="EMBL" id="AZL66609.1"/>
    </source>
</evidence>
<organism evidence="2 3">
    <name type="scientific">Pseudomonas entomophila</name>
    <dbReference type="NCBI Taxonomy" id="312306"/>
    <lineage>
        <taxon>Bacteria</taxon>
        <taxon>Pseudomonadati</taxon>
        <taxon>Pseudomonadota</taxon>
        <taxon>Gammaproteobacteria</taxon>
        <taxon>Pseudomonadales</taxon>
        <taxon>Pseudomonadaceae</taxon>
        <taxon>Pseudomonas</taxon>
    </lineage>
</organism>
<keyword evidence="1" id="KW-0812">Transmembrane</keyword>
<feature type="transmembrane region" description="Helical" evidence="1">
    <location>
        <begin position="58"/>
        <end position="79"/>
    </location>
</feature>
<keyword evidence="1" id="KW-1133">Transmembrane helix</keyword>
<proteinExistence type="predicted"/>
<sequence length="86" mass="9534">MDNFQILILVPLIALGLYRVSTKPGIHADRLLSRRNRTRIAHLITFGLAPGTLLGYEAWGTVGVVAPFVLGVALICWLLPEQWRAL</sequence>
<dbReference type="Proteomes" id="UP000268230">
    <property type="component" value="Chromosome"/>
</dbReference>
<dbReference type="AlphaFoldDB" id="A0A3S8UE57"/>
<gene>
    <name evidence="2" type="ORF">EJA05_02110</name>
</gene>
<evidence type="ECO:0000256" key="1">
    <source>
        <dbReference type="SAM" id="Phobius"/>
    </source>
</evidence>
<keyword evidence="1" id="KW-0472">Membrane</keyword>